<dbReference type="SUPFAM" id="SSF50118">
    <property type="entry name" value="Cell growth inhibitor/plasmid maintenance toxic component"/>
    <property type="match status" value="1"/>
</dbReference>
<dbReference type="Gene3D" id="2.30.30.110">
    <property type="match status" value="1"/>
</dbReference>
<comment type="caution">
    <text evidence="1">The sequence shown here is derived from an EMBL/GenBank/DDBJ whole genome shotgun (WGS) entry which is preliminary data.</text>
</comment>
<sequence length="112" mass="12270">MFDPGDIIHLDFDPAAGQEMKGPHFALVLSIRAFNLSGLVVVCPVTQGQQPMARSAGFAVSLMGCGSETQGVVLSHQAKTLDWRARRASRKESVPDDILQDVLDRYRSIFPE</sequence>
<dbReference type="PANTHER" id="PTHR33988:SF3">
    <property type="entry name" value="ENDORIBONUCLEASE TOXIN CHPB-RELATED"/>
    <property type="match status" value="1"/>
</dbReference>
<name>A0ABW2R2Y2_9NEIS</name>
<dbReference type="Proteomes" id="UP001596473">
    <property type="component" value="Unassembled WGS sequence"/>
</dbReference>
<evidence type="ECO:0000313" key="1">
    <source>
        <dbReference type="EMBL" id="MFC7422262.1"/>
    </source>
</evidence>
<dbReference type="Pfam" id="PF02452">
    <property type="entry name" value="PemK_toxin"/>
    <property type="match status" value="1"/>
</dbReference>
<evidence type="ECO:0000313" key="2">
    <source>
        <dbReference type="Proteomes" id="UP001596473"/>
    </source>
</evidence>
<proteinExistence type="predicted"/>
<dbReference type="InterPro" id="IPR003477">
    <property type="entry name" value="PemK-like"/>
</dbReference>
<keyword evidence="2" id="KW-1185">Reference proteome</keyword>
<dbReference type="EMBL" id="JBHTBQ010000047">
    <property type="protein sequence ID" value="MFC7422262.1"/>
    <property type="molecule type" value="Genomic_DNA"/>
</dbReference>
<reference evidence="2" key="1">
    <citation type="journal article" date="2019" name="Int. J. Syst. Evol. Microbiol.">
        <title>The Global Catalogue of Microorganisms (GCM) 10K type strain sequencing project: providing services to taxonomists for standard genome sequencing and annotation.</title>
        <authorList>
            <consortium name="The Broad Institute Genomics Platform"/>
            <consortium name="The Broad Institute Genome Sequencing Center for Infectious Disease"/>
            <person name="Wu L."/>
            <person name="Ma J."/>
        </authorList>
    </citation>
    <scope>NUCLEOTIDE SEQUENCE [LARGE SCALE GENOMIC DNA]</scope>
    <source>
        <strain evidence="2">CCUG 62945</strain>
    </source>
</reference>
<dbReference type="InterPro" id="IPR011067">
    <property type="entry name" value="Plasmid_toxin/cell-grow_inhib"/>
</dbReference>
<dbReference type="RefSeq" id="WP_380190252.1">
    <property type="nucleotide sequence ID" value="NZ_JBHTBQ010000047.1"/>
</dbReference>
<protein>
    <submittedName>
        <fullName evidence="1">Type II toxin-antitoxin system PemK/MazF family toxin</fullName>
    </submittedName>
</protein>
<dbReference type="PANTHER" id="PTHR33988">
    <property type="entry name" value="ENDORIBONUCLEASE MAZF-RELATED"/>
    <property type="match status" value="1"/>
</dbReference>
<gene>
    <name evidence="1" type="ORF">ACFQNF_20590</name>
</gene>
<organism evidence="1 2">
    <name type="scientific">Iodobacter arcticus</name>
    <dbReference type="NCBI Taxonomy" id="590593"/>
    <lineage>
        <taxon>Bacteria</taxon>
        <taxon>Pseudomonadati</taxon>
        <taxon>Pseudomonadota</taxon>
        <taxon>Betaproteobacteria</taxon>
        <taxon>Neisseriales</taxon>
        <taxon>Chitinibacteraceae</taxon>
        <taxon>Iodobacter</taxon>
    </lineage>
</organism>
<accession>A0ABW2R2Y2</accession>